<evidence type="ECO:0000256" key="1">
    <source>
        <dbReference type="ARBA" id="ARBA00004123"/>
    </source>
</evidence>
<evidence type="ECO:0000256" key="7">
    <source>
        <dbReference type="SAM" id="MobiDB-lite"/>
    </source>
</evidence>
<evidence type="ECO:0000259" key="8">
    <source>
        <dbReference type="Pfam" id="PF02229"/>
    </source>
</evidence>
<dbReference type="SUPFAM" id="SSF54447">
    <property type="entry name" value="ssDNA-binding transcriptional regulator domain"/>
    <property type="match status" value="1"/>
</dbReference>
<dbReference type="AlphaFoldDB" id="A0A9P7G0Z3"/>
<protein>
    <recommendedName>
        <fullName evidence="8">Transcriptional coactivator p15 (PC4) C-terminal domain-containing protein</fullName>
    </recommendedName>
</protein>
<dbReference type="GO" id="GO:0003677">
    <property type="term" value="F:DNA binding"/>
    <property type="evidence" value="ECO:0007669"/>
    <property type="project" value="UniProtKB-KW"/>
</dbReference>
<dbReference type="InterPro" id="IPR009044">
    <property type="entry name" value="ssDNA-bd_transcriptional_reg"/>
</dbReference>
<dbReference type="OrthoDB" id="2505440at2759"/>
<sequence length="178" mass="19558">MAKRKASGDDGDNGSDHAGFPAEQPKSKRAQNKVKKEGSDSDYALVKAESCDEEDEHPLSKKPKAEKEDKTKAKDASSSTDLVKITPEGDKYIELGKKKRATVRSFKGTPLVDIREFYGADGEEKPGKKGISLTLDQVRVVLRSVVFDAMKLIIAGLRTVGDIEGQYSNPRWPICECE</sequence>
<name>A0A9P7G0Z3_9AGAR</name>
<dbReference type="Gene3D" id="2.30.31.10">
    <property type="entry name" value="Transcriptional Coactivator Pc4, Chain A"/>
    <property type="match status" value="1"/>
</dbReference>
<evidence type="ECO:0000313" key="9">
    <source>
        <dbReference type="EMBL" id="KAG5641648.1"/>
    </source>
</evidence>
<feature type="domain" description="Transcriptional coactivator p15 (PC4) C-terminal" evidence="8">
    <location>
        <begin position="94"/>
        <end position="141"/>
    </location>
</feature>
<dbReference type="GO" id="GO:0003713">
    <property type="term" value="F:transcription coactivator activity"/>
    <property type="evidence" value="ECO:0007669"/>
    <property type="project" value="InterPro"/>
</dbReference>
<keyword evidence="6" id="KW-0539">Nucleus</keyword>
<dbReference type="PANTHER" id="PTHR13215">
    <property type="entry name" value="RNA POLYMERASE II TRANSCRIPTIONAL COACTIVATOR"/>
    <property type="match status" value="1"/>
</dbReference>
<evidence type="ECO:0000256" key="3">
    <source>
        <dbReference type="ARBA" id="ARBA00023015"/>
    </source>
</evidence>
<keyword evidence="4" id="KW-0238">DNA-binding</keyword>
<proteinExistence type="inferred from homology"/>
<dbReference type="InterPro" id="IPR045125">
    <property type="entry name" value="Sub1/Tcp4-like"/>
</dbReference>
<comment type="caution">
    <text evidence="9">The sequence shown here is derived from an EMBL/GenBank/DDBJ whole genome shotgun (WGS) entry which is preliminary data.</text>
</comment>
<dbReference type="GO" id="GO:0060261">
    <property type="term" value="P:positive regulation of transcription initiation by RNA polymerase II"/>
    <property type="evidence" value="ECO:0007669"/>
    <property type="project" value="InterPro"/>
</dbReference>
<keyword evidence="10" id="KW-1185">Reference proteome</keyword>
<keyword evidence="3" id="KW-0805">Transcription regulation</keyword>
<dbReference type="Pfam" id="PF02229">
    <property type="entry name" value="PC4"/>
    <property type="match status" value="1"/>
</dbReference>
<dbReference type="GO" id="GO:0005634">
    <property type="term" value="C:nucleus"/>
    <property type="evidence" value="ECO:0007669"/>
    <property type="project" value="UniProtKB-SubCell"/>
</dbReference>
<reference evidence="9" key="1">
    <citation type="submission" date="2020-07" db="EMBL/GenBank/DDBJ databases">
        <authorList>
            <person name="Nieuwenhuis M."/>
            <person name="Van De Peppel L.J.J."/>
        </authorList>
    </citation>
    <scope>NUCLEOTIDE SEQUENCE</scope>
    <source>
        <strain evidence="9">AP01</strain>
        <tissue evidence="9">Mycelium</tissue>
    </source>
</reference>
<evidence type="ECO:0000256" key="6">
    <source>
        <dbReference type="ARBA" id="ARBA00023242"/>
    </source>
</evidence>
<comment type="similarity">
    <text evidence="2">Belongs to the transcriptional coactivator PC4 family.</text>
</comment>
<evidence type="ECO:0000256" key="4">
    <source>
        <dbReference type="ARBA" id="ARBA00023125"/>
    </source>
</evidence>
<reference evidence="9" key="2">
    <citation type="submission" date="2021-10" db="EMBL/GenBank/DDBJ databases">
        <title>Phylogenomics reveals ancestral predisposition of the termite-cultivated fungus Termitomyces towards a domesticated lifestyle.</title>
        <authorList>
            <person name="Auxier B."/>
            <person name="Grum-Grzhimaylo A."/>
            <person name="Cardenas M.E."/>
            <person name="Lodge J.D."/>
            <person name="Laessoe T."/>
            <person name="Pedersen O."/>
            <person name="Smith M.E."/>
            <person name="Kuyper T.W."/>
            <person name="Franco-Molano E.A."/>
            <person name="Baroni T.J."/>
            <person name="Aanen D.K."/>
        </authorList>
    </citation>
    <scope>NUCLEOTIDE SEQUENCE</scope>
    <source>
        <strain evidence="9">AP01</strain>
        <tissue evidence="9">Mycelium</tissue>
    </source>
</reference>
<evidence type="ECO:0000256" key="2">
    <source>
        <dbReference type="ARBA" id="ARBA00009001"/>
    </source>
</evidence>
<evidence type="ECO:0000256" key="5">
    <source>
        <dbReference type="ARBA" id="ARBA00023163"/>
    </source>
</evidence>
<evidence type="ECO:0000313" key="10">
    <source>
        <dbReference type="Proteomes" id="UP000775547"/>
    </source>
</evidence>
<feature type="region of interest" description="Disordered" evidence="7">
    <location>
        <begin position="1"/>
        <end position="82"/>
    </location>
</feature>
<feature type="compositionally biased region" description="Basic and acidic residues" evidence="7">
    <location>
        <begin position="57"/>
        <end position="75"/>
    </location>
</feature>
<organism evidence="9 10">
    <name type="scientific">Asterophora parasitica</name>
    <dbReference type="NCBI Taxonomy" id="117018"/>
    <lineage>
        <taxon>Eukaryota</taxon>
        <taxon>Fungi</taxon>
        <taxon>Dikarya</taxon>
        <taxon>Basidiomycota</taxon>
        <taxon>Agaricomycotina</taxon>
        <taxon>Agaricomycetes</taxon>
        <taxon>Agaricomycetidae</taxon>
        <taxon>Agaricales</taxon>
        <taxon>Tricholomatineae</taxon>
        <taxon>Lyophyllaceae</taxon>
        <taxon>Asterophora</taxon>
    </lineage>
</organism>
<dbReference type="EMBL" id="JABCKV010000272">
    <property type="protein sequence ID" value="KAG5641648.1"/>
    <property type="molecule type" value="Genomic_DNA"/>
</dbReference>
<gene>
    <name evidence="9" type="ORF">DXG03_004542</name>
</gene>
<keyword evidence="5" id="KW-0804">Transcription</keyword>
<dbReference type="Proteomes" id="UP000775547">
    <property type="component" value="Unassembled WGS sequence"/>
</dbReference>
<comment type="subcellular location">
    <subcellularLocation>
        <location evidence="1">Nucleus</location>
    </subcellularLocation>
</comment>
<accession>A0A9P7G0Z3</accession>
<dbReference type="InterPro" id="IPR003173">
    <property type="entry name" value="PC4_C"/>
</dbReference>